<evidence type="ECO:0000256" key="6">
    <source>
        <dbReference type="ARBA" id="ARBA00023237"/>
    </source>
</evidence>
<dbReference type="InterPro" id="IPR039426">
    <property type="entry name" value="TonB-dep_rcpt-like"/>
</dbReference>
<evidence type="ECO:0000256" key="2">
    <source>
        <dbReference type="ARBA" id="ARBA00022448"/>
    </source>
</evidence>
<reference evidence="9 10" key="1">
    <citation type="journal article" date="2014" name="MBio">
        <title>New insights into dissemination and variation of the health care-associated pathogen Acinetobacter baumannii from genomic analysis.</title>
        <authorList>
            <person name="Wright M.S."/>
            <person name="Haft D.H."/>
            <person name="Harkins D.M."/>
            <person name="Perez F."/>
            <person name="Hujer K.M."/>
            <person name="Bajaksouzian S."/>
            <person name="Benard M.F."/>
            <person name="Jacobs M.R."/>
            <person name="Bonomo R.A."/>
            <person name="Adams M.D."/>
        </authorList>
    </citation>
    <scope>NUCLEOTIDE SEQUENCE [LARGE SCALE GENOMIC DNA]</scope>
    <source>
        <strain evidence="9 10">UH5307</strain>
    </source>
</reference>
<dbReference type="SUPFAM" id="SSF56935">
    <property type="entry name" value="Porins"/>
    <property type="match status" value="1"/>
</dbReference>
<evidence type="ECO:0000256" key="8">
    <source>
        <dbReference type="PROSITE-ProRule" id="PRU10144"/>
    </source>
</evidence>
<comment type="caution">
    <text evidence="9">The sequence shown here is derived from an EMBL/GenBank/DDBJ whole genome shotgun (WGS) entry which is preliminary data.</text>
</comment>
<proteinExistence type="inferred from homology"/>
<dbReference type="Proteomes" id="UP000018906">
    <property type="component" value="Unassembled WGS sequence"/>
</dbReference>
<keyword evidence="5 7" id="KW-0472">Membrane</keyword>
<keyword evidence="9" id="KW-0675">Receptor</keyword>
<gene>
    <name evidence="9" type="ORF">P669_2211</name>
</gene>
<keyword evidence="2 7" id="KW-0813">Transport</keyword>
<evidence type="ECO:0000313" key="9">
    <source>
        <dbReference type="EMBL" id="ETQ85896.1"/>
    </source>
</evidence>
<dbReference type="InterPro" id="IPR010917">
    <property type="entry name" value="TonB_rcpt_CS"/>
</dbReference>
<dbReference type="AlphaFoldDB" id="A0ABC9V3H8"/>
<sequence>MDVNFVFTQYGRQKSRQFAENRLESGIGSGGANSALKPSTVKSYSTAGINVGYKFSDQISTRVGVSNLFDKQILRDSNSISQTYNEPGRAYYASLKYSF</sequence>
<evidence type="ECO:0000256" key="3">
    <source>
        <dbReference type="ARBA" id="ARBA00022452"/>
    </source>
</evidence>
<organism evidence="9 10">
    <name type="scientific">Acinetobacter baumannii UH5307</name>
    <dbReference type="NCBI Taxonomy" id="1398973"/>
    <lineage>
        <taxon>Bacteria</taxon>
        <taxon>Pseudomonadati</taxon>
        <taxon>Pseudomonadota</taxon>
        <taxon>Gammaproteobacteria</taxon>
        <taxon>Moraxellales</taxon>
        <taxon>Moraxellaceae</taxon>
        <taxon>Acinetobacter</taxon>
        <taxon>Acinetobacter calcoaceticus/baumannii complex</taxon>
    </lineage>
</organism>
<dbReference type="PROSITE" id="PS01156">
    <property type="entry name" value="TONB_DEPENDENT_REC_2"/>
    <property type="match status" value="1"/>
</dbReference>
<protein>
    <submittedName>
        <fullName evidence="9">TonB-dependent receptor domain protein</fullName>
    </submittedName>
</protein>
<dbReference type="PROSITE" id="PS52016">
    <property type="entry name" value="TONB_DEPENDENT_REC_3"/>
    <property type="match status" value="1"/>
</dbReference>
<feature type="short sequence motif" description="TonB C-terminal box" evidence="8">
    <location>
        <begin position="82"/>
        <end position="99"/>
    </location>
</feature>
<evidence type="ECO:0000256" key="5">
    <source>
        <dbReference type="ARBA" id="ARBA00023136"/>
    </source>
</evidence>
<dbReference type="Gene3D" id="2.40.170.20">
    <property type="entry name" value="TonB-dependent receptor, beta-barrel domain"/>
    <property type="match status" value="1"/>
</dbReference>
<evidence type="ECO:0000313" key="10">
    <source>
        <dbReference type="Proteomes" id="UP000018906"/>
    </source>
</evidence>
<evidence type="ECO:0000256" key="1">
    <source>
        <dbReference type="ARBA" id="ARBA00004571"/>
    </source>
</evidence>
<keyword evidence="6 7" id="KW-0998">Cell outer membrane</keyword>
<evidence type="ECO:0000256" key="4">
    <source>
        <dbReference type="ARBA" id="ARBA00022692"/>
    </source>
</evidence>
<dbReference type="GO" id="GO:0009279">
    <property type="term" value="C:cell outer membrane"/>
    <property type="evidence" value="ECO:0007669"/>
    <property type="project" value="UniProtKB-SubCell"/>
</dbReference>
<comment type="similarity">
    <text evidence="7">Belongs to the TonB-dependent receptor family.</text>
</comment>
<dbReference type="InterPro" id="IPR036942">
    <property type="entry name" value="Beta-barrel_TonB_sf"/>
</dbReference>
<keyword evidence="4 7" id="KW-0812">Transmembrane</keyword>
<keyword evidence="3 7" id="KW-1134">Transmembrane beta strand</keyword>
<comment type="subcellular location">
    <subcellularLocation>
        <location evidence="1 7">Cell outer membrane</location>
        <topology evidence="1 7">Multi-pass membrane protein</topology>
    </subcellularLocation>
</comment>
<evidence type="ECO:0000256" key="7">
    <source>
        <dbReference type="PROSITE-ProRule" id="PRU01360"/>
    </source>
</evidence>
<name>A0ABC9V3H8_ACIBA</name>
<dbReference type="EMBL" id="AYFO01000063">
    <property type="protein sequence ID" value="ETQ85896.1"/>
    <property type="molecule type" value="Genomic_DNA"/>
</dbReference>
<accession>A0ABC9V3H8</accession>